<keyword evidence="8" id="KW-0843">Virulence</keyword>
<evidence type="ECO:0000256" key="6">
    <source>
        <dbReference type="ARBA" id="ARBA00022777"/>
    </source>
</evidence>
<evidence type="ECO:0000256" key="4">
    <source>
        <dbReference type="ARBA" id="ARBA00022679"/>
    </source>
</evidence>
<keyword evidence="12" id="KW-0175">Coiled coil</keyword>
<evidence type="ECO:0000256" key="5">
    <source>
        <dbReference type="ARBA" id="ARBA00022729"/>
    </source>
</evidence>
<dbReference type="Pfam" id="PF00512">
    <property type="entry name" value="HisKA"/>
    <property type="match status" value="1"/>
</dbReference>
<evidence type="ECO:0000256" key="9">
    <source>
        <dbReference type="ARBA" id="ARBA00058004"/>
    </source>
</evidence>
<feature type="transmembrane region" description="Helical" evidence="13">
    <location>
        <begin position="625"/>
        <end position="644"/>
    </location>
</feature>
<feature type="transmembrane region" description="Helical" evidence="13">
    <location>
        <begin position="94"/>
        <end position="117"/>
    </location>
</feature>
<dbReference type="GO" id="GO:0000155">
    <property type="term" value="F:phosphorelay sensor kinase activity"/>
    <property type="evidence" value="ECO:0007669"/>
    <property type="project" value="InterPro"/>
</dbReference>
<accession>A0A4R6RHH2</accession>
<dbReference type="InterPro" id="IPR005467">
    <property type="entry name" value="His_kinase_dom"/>
</dbReference>
<dbReference type="InterPro" id="IPR003594">
    <property type="entry name" value="HATPase_dom"/>
</dbReference>
<evidence type="ECO:0000259" key="15">
    <source>
        <dbReference type="PROSITE" id="PS50110"/>
    </source>
</evidence>
<evidence type="ECO:0000256" key="3">
    <source>
        <dbReference type="ARBA" id="ARBA00022553"/>
    </source>
</evidence>
<dbReference type="Gene3D" id="1.10.4160.10">
    <property type="entry name" value="Hydantoin permease"/>
    <property type="match status" value="1"/>
</dbReference>
<evidence type="ECO:0000313" key="17">
    <source>
        <dbReference type="Proteomes" id="UP000294593"/>
    </source>
</evidence>
<evidence type="ECO:0000313" key="16">
    <source>
        <dbReference type="EMBL" id="TDP85889.1"/>
    </source>
</evidence>
<dbReference type="SMART" id="SM00388">
    <property type="entry name" value="HisKA"/>
    <property type="match status" value="1"/>
</dbReference>
<dbReference type="CDD" id="cd17546">
    <property type="entry name" value="REC_hyHK_CKI1_RcsC-like"/>
    <property type="match status" value="1"/>
</dbReference>
<comment type="caution">
    <text evidence="16">The sequence shown here is derived from an EMBL/GenBank/DDBJ whole genome shotgun (WGS) entry which is preliminary data.</text>
</comment>
<dbReference type="InterPro" id="IPR036097">
    <property type="entry name" value="HisK_dim/P_sf"/>
</dbReference>
<feature type="transmembrane region" description="Helical" evidence="13">
    <location>
        <begin position="409"/>
        <end position="427"/>
    </location>
</feature>
<feature type="transmembrane region" description="Helical" evidence="13">
    <location>
        <begin position="198"/>
        <end position="218"/>
    </location>
</feature>
<evidence type="ECO:0000256" key="11">
    <source>
        <dbReference type="PROSITE-ProRule" id="PRU00169"/>
    </source>
</evidence>
<feature type="transmembrane region" description="Helical" evidence="13">
    <location>
        <begin position="65"/>
        <end position="88"/>
    </location>
</feature>
<keyword evidence="4" id="KW-0808">Transferase</keyword>
<organism evidence="16 17">
    <name type="scientific">Aquabacterium commune</name>
    <dbReference type="NCBI Taxonomy" id="70586"/>
    <lineage>
        <taxon>Bacteria</taxon>
        <taxon>Pseudomonadati</taxon>
        <taxon>Pseudomonadota</taxon>
        <taxon>Betaproteobacteria</taxon>
        <taxon>Burkholderiales</taxon>
        <taxon>Aquabacterium</taxon>
    </lineage>
</organism>
<evidence type="ECO:0000256" key="1">
    <source>
        <dbReference type="ARBA" id="ARBA00000085"/>
    </source>
</evidence>
<dbReference type="FunFam" id="3.30.565.10:FF:000010">
    <property type="entry name" value="Sensor histidine kinase RcsC"/>
    <property type="match status" value="1"/>
</dbReference>
<protein>
    <recommendedName>
        <fullName evidence="10">Virulence sensor protein BvgS</fullName>
        <ecNumber evidence="2">2.7.13.3</ecNumber>
    </recommendedName>
</protein>
<dbReference type="Gene3D" id="3.40.50.2300">
    <property type="match status" value="1"/>
</dbReference>
<dbReference type="InterPro" id="IPR036890">
    <property type="entry name" value="HATPase_C_sf"/>
</dbReference>
<dbReference type="SMART" id="SM00387">
    <property type="entry name" value="HATPase_c"/>
    <property type="match status" value="1"/>
</dbReference>
<dbReference type="SMART" id="SM00448">
    <property type="entry name" value="REC"/>
    <property type="match status" value="1"/>
</dbReference>
<dbReference type="PROSITE" id="PS50109">
    <property type="entry name" value="HIS_KIN"/>
    <property type="match status" value="1"/>
</dbReference>
<dbReference type="Gene3D" id="3.30.565.10">
    <property type="entry name" value="Histidine kinase-like ATPase, C-terminal domain"/>
    <property type="match status" value="1"/>
</dbReference>
<evidence type="ECO:0000256" key="10">
    <source>
        <dbReference type="ARBA" id="ARBA00070152"/>
    </source>
</evidence>
<dbReference type="InterPro" id="IPR004358">
    <property type="entry name" value="Sig_transdc_His_kin-like_C"/>
</dbReference>
<dbReference type="AlphaFoldDB" id="A0A4R6RHH2"/>
<keyword evidence="5" id="KW-0732">Signal</keyword>
<feature type="coiled-coil region" evidence="12">
    <location>
        <begin position="653"/>
        <end position="693"/>
    </location>
</feature>
<evidence type="ECO:0000259" key="14">
    <source>
        <dbReference type="PROSITE" id="PS50109"/>
    </source>
</evidence>
<dbReference type="PANTHER" id="PTHR43047:SF64">
    <property type="entry name" value="HISTIDINE KINASE CONTAINING CHEY-HOMOLOGOUS RECEIVER DOMAIN AND PAS DOMAIN-RELATED"/>
    <property type="match status" value="1"/>
</dbReference>
<dbReference type="CDD" id="cd00082">
    <property type="entry name" value="HisKA"/>
    <property type="match status" value="1"/>
</dbReference>
<dbReference type="PRINTS" id="PR00344">
    <property type="entry name" value="BCTRLSENSOR"/>
</dbReference>
<keyword evidence="13" id="KW-1133">Transmembrane helix</keyword>
<keyword evidence="13" id="KW-0812">Transmembrane</keyword>
<dbReference type="InterPro" id="IPR001789">
    <property type="entry name" value="Sig_transdc_resp-reg_receiver"/>
</dbReference>
<evidence type="ECO:0000256" key="13">
    <source>
        <dbReference type="SAM" id="Phobius"/>
    </source>
</evidence>
<dbReference type="Pfam" id="PF00072">
    <property type="entry name" value="Response_reg"/>
    <property type="match status" value="1"/>
</dbReference>
<feature type="domain" description="Response regulatory" evidence="15">
    <location>
        <begin position="952"/>
        <end position="1067"/>
    </location>
</feature>
<dbReference type="EC" id="2.7.13.3" evidence="2"/>
<dbReference type="InterPro" id="IPR003661">
    <property type="entry name" value="HisK_dim/P_dom"/>
</dbReference>
<keyword evidence="17" id="KW-1185">Reference proteome</keyword>
<dbReference type="Pfam" id="PF02518">
    <property type="entry name" value="HATPase_c"/>
    <property type="match status" value="1"/>
</dbReference>
<feature type="transmembrane region" description="Helical" evidence="13">
    <location>
        <begin position="448"/>
        <end position="472"/>
    </location>
</feature>
<keyword evidence="7" id="KW-0902">Two-component regulatory system</keyword>
<dbReference type="PROSITE" id="PS50110">
    <property type="entry name" value="RESPONSE_REGULATORY"/>
    <property type="match status" value="1"/>
</dbReference>
<keyword evidence="13" id="KW-0472">Membrane</keyword>
<feature type="transmembrane region" description="Helical" evidence="13">
    <location>
        <begin position="238"/>
        <end position="258"/>
    </location>
</feature>
<feature type="transmembrane region" description="Helical" evidence="13">
    <location>
        <begin position="129"/>
        <end position="154"/>
    </location>
</feature>
<keyword evidence="6 16" id="KW-0418">Kinase</keyword>
<evidence type="ECO:0000256" key="12">
    <source>
        <dbReference type="SAM" id="Coils"/>
    </source>
</evidence>
<reference evidence="16 17" key="1">
    <citation type="submission" date="2019-03" db="EMBL/GenBank/DDBJ databases">
        <title>Genomic Encyclopedia of Type Strains, Phase IV (KMG-IV): sequencing the most valuable type-strain genomes for metagenomic binning, comparative biology and taxonomic classification.</title>
        <authorList>
            <person name="Goeker M."/>
        </authorList>
    </citation>
    <scope>NUCLEOTIDE SEQUENCE [LARGE SCALE GENOMIC DNA]</scope>
    <source>
        <strain evidence="16 17">DSM 11901</strain>
    </source>
</reference>
<keyword evidence="3 11" id="KW-0597">Phosphoprotein</keyword>
<name>A0A4R6RHH2_9BURK</name>
<dbReference type="EMBL" id="SNXW01000002">
    <property type="protein sequence ID" value="TDP85889.1"/>
    <property type="molecule type" value="Genomic_DNA"/>
</dbReference>
<feature type="domain" description="Histidine kinase" evidence="14">
    <location>
        <begin position="697"/>
        <end position="914"/>
    </location>
</feature>
<feature type="transmembrane region" description="Helical" evidence="13">
    <location>
        <begin position="587"/>
        <end position="610"/>
    </location>
</feature>
<gene>
    <name evidence="16" type="ORF">EV672_102239</name>
</gene>
<sequence length="1180" mass="129698">MRLRLDRFLRSSGACVSWSPPVPVARQKIFHIRREYNAWVANETLEDYALRYTPRSFRKWSEMRVANTAFGALSFLALEAIGGAIALNQGFGNALWAILVVGLITFLTSLPISIYAARHGVDMDLLTRGAGFGYLGSTLTSLIYASFTFIFFAVEAAIMALALQMLFGWSMPLCYVVSSLLVIPLATHGITLISRLQMWTQPLWLLLWLAPFVAVWWHKPQAYVEFTSLAGRMSGDSSFSWAAFGMAATVAFSLILQVGEQVDFLRFLPEKTHANRVRWWTAVLVAGPGWVVPGMLKMLAGAFLAFLALQREVPVDRAMEPTQMYLAGFSEVFSSHGWALGVTVLFVVLSQVKINVTNAYAGSLAWSNFFARLTHSHPGRVVWLVFNVLIAVLLMTLGVFGALEHVLGLYSNVAIAWVGALVADLAINKPLGWSPKGIEFKRAHLHDLNPVGLGATLLAAVVAVMVHAGVFGEAWVPWAPFIALGLALTASPLLAWATGGRYYLARQPHSHWAPGQMVRCSVCDNSFESEDMATCPAYEAPICSLCCTLESRCHDRCKSRSRAAEQVSDVLTSVLPARLSRRINFRVGHYLIVFLSMATLMAFVLGAVYYQEGHEPAAVLDGPFVKAYALLLLAAAVCAWWIVLASESRRMAQDDSNRQNQLLQQEIDAHRRTDAALQQAKELAEAANQAKTRYVAGMTHELRTPLNSIMGYAQILLKDEPADGARRRPLTTIQRSGEHLIGLIDGLLDLARIEAGRLRLDAAPLPLHDFLDEVVRMVQPQAEAKGLDFRLETRGRVPAWVQSDARRLRQILLNLCSNAVRFTERGQITLRLDARREVLRFEVIDTGIGIAPQDMERIFLPFERGSGGRRSSEPGTGLGLTITHLLSELMGGELTVQSVMGEGSTFSVRLYLREISAPLSAPAMAPAGAPLAAQGLTRGLRPVTGYVGTRRTLLVVDDQPLQRQLLAGLLLPLGFQVREAASGHEALESVREVCPDAVLLDISMDDMDGWHTARTLREVGFVTVPIILVSANVFENRPENLAAAQCQAFVAKPVRESELLAALGEHLGLHWLTEPQALALREAHTAHAHGTPATSATESHLPADAVWELHRLARKGHVQALRQALGEWQVAAPEHAAQWHQLAQLVDDFDLDALVARLAPHLVEDITDDITEDIADEPRP</sequence>
<proteinExistence type="predicted"/>
<dbReference type="Gene3D" id="1.10.287.130">
    <property type="match status" value="1"/>
</dbReference>
<dbReference type="SUPFAM" id="SSF55874">
    <property type="entry name" value="ATPase domain of HSP90 chaperone/DNA topoisomerase II/histidine kinase"/>
    <property type="match status" value="1"/>
</dbReference>
<comment type="catalytic activity">
    <reaction evidence="1">
        <text>ATP + protein L-histidine = ADP + protein N-phospho-L-histidine.</text>
        <dbReference type="EC" id="2.7.13.3"/>
    </reaction>
</comment>
<feature type="transmembrane region" description="Helical" evidence="13">
    <location>
        <begin position="166"/>
        <end position="186"/>
    </location>
</feature>
<evidence type="ECO:0000256" key="2">
    <source>
        <dbReference type="ARBA" id="ARBA00012438"/>
    </source>
</evidence>
<dbReference type="OrthoDB" id="9810730at2"/>
<feature type="modified residue" description="4-aspartylphosphate" evidence="11">
    <location>
        <position position="1001"/>
    </location>
</feature>
<dbReference type="SUPFAM" id="SSF52172">
    <property type="entry name" value="CheY-like"/>
    <property type="match status" value="1"/>
</dbReference>
<dbReference type="PANTHER" id="PTHR43047">
    <property type="entry name" value="TWO-COMPONENT HISTIDINE PROTEIN KINASE"/>
    <property type="match status" value="1"/>
</dbReference>
<dbReference type="CDD" id="cd16922">
    <property type="entry name" value="HATPase_EvgS-ArcB-TorS-like"/>
    <property type="match status" value="1"/>
</dbReference>
<feature type="transmembrane region" description="Helical" evidence="13">
    <location>
        <begin position="381"/>
        <end position="403"/>
    </location>
</feature>
<feature type="transmembrane region" description="Helical" evidence="13">
    <location>
        <begin position="279"/>
        <end position="309"/>
    </location>
</feature>
<feature type="transmembrane region" description="Helical" evidence="13">
    <location>
        <begin position="478"/>
        <end position="497"/>
    </location>
</feature>
<comment type="function">
    <text evidence="9">Member of the two-component regulatory system BvgS/BvgA. Phosphorylates BvgA via a four-step phosphorelay in response to environmental signals.</text>
</comment>
<dbReference type="InterPro" id="IPR011006">
    <property type="entry name" value="CheY-like_superfamily"/>
</dbReference>
<dbReference type="Proteomes" id="UP000294593">
    <property type="component" value="Unassembled WGS sequence"/>
</dbReference>
<evidence type="ECO:0000256" key="7">
    <source>
        <dbReference type="ARBA" id="ARBA00023012"/>
    </source>
</evidence>
<evidence type="ECO:0000256" key="8">
    <source>
        <dbReference type="ARBA" id="ARBA00023026"/>
    </source>
</evidence>
<dbReference type="SUPFAM" id="SSF47384">
    <property type="entry name" value="Homodimeric domain of signal transducing histidine kinase"/>
    <property type="match status" value="1"/>
</dbReference>